<comment type="catalytic activity">
    <reaction evidence="12">
        <text>GTP + AH2 + S-adenosyl-L-methionine = (8S)-3',8-cyclo-7,8-dihydroguanosine 5'-triphosphate + 5'-deoxyadenosine + L-methionine + A + H(+)</text>
        <dbReference type="Rhea" id="RHEA:49576"/>
        <dbReference type="ChEBI" id="CHEBI:13193"/>
        <dbReference type="ChEBI" id="CHEBI:15378"/>
        <dbReference type="ChEBI" id="CHEBI:17319"/>
        <dbReference type="ChEBI" id="CHEBI:17499"/>
        <dbReference type="ChEBI" id="CHEBI:37565"/>
        <dbReference type="ChEBI" id="CHEBI:57844"/>
        <dbReference type="ChEBI" id="CHEBI:59789"/>
        <dbReference type="ChEBI" id="CHEBI:131766"/>
        <dbReference type="EC" id="4.1.99.22"/>
    </reaction>
</comment>
<dbReference type="Proteomes" id="UP001597296">
    <property type="component" value="Unassembled WGS sequence"/>
</dbReference>
<evidence type="ECO:0000256" key="4">
    <source>
        <dbReference type="ARBA" id="ARBA00022691"/>
    </source>
</evidence>
<proteinExistence type="predicted"/>
<protein>
    <recommendedName>
        <fullName evidence="2">GTP 3',8-cyclase</fullName>
        <ecNumber evidence="2">4.1.99.22</ecNumber>
    </recommendedName>
</protein>
<evidence type="ECO:0000259" key="13">
    <source>
        <dbReference type="PROSITE" id="PS51918"/>
    </source>
</evidence>
<keyword evidence="9" id="KW-0342">GTP-binding</keyword>
<evidence type="ECO:0000256" key="8">
    <source>
        <dbReference type="ARBA" id="ARBA00023014"/>
    </source>
</evidence>
<evidence type="ECO:0000256" key="5">
    <source>
        <dbReference type="ARBA" id="ARBA00022723"/>
    </source>
</evidence>
<evidence type="ECO:0000256" key="7">
    <source>
        <dbReference type="ARBA" id="ARBA00023004"/>
    </source>
</evidence>
<evidence type="ECO:0000256" key="2">
    <source>
        <dbReference type="ARBA" id="ARBA00012167"/>
    </source>
</evidence>
<dbReference type="Pfam" id="PF04055">
    <property type="entry name" value="Radical_SAM"/>
    <property type="match status" value="1"/>
</dbReference>
<accession>A0ABW5C8Y4</accession>
<dbReference type="PROSITE" id="PS01305">
    <property type="entry name" value="MOAA_NIFB_PQQE"/>
    <property type="match status" value="1"/>
</dbReference>
<dbReference type="SFLD" id="SFLDG01067">
    <property type="entry name" value="SPASM/twitch_domain_containing"/>
    <property type="match status" value="1"/>
</dbReference>
<evidence type="ECO:0000256" key="3">
    <source>
        <dbReference type="ARBA" id="ARBA00022485"/>
    </source>
</evidence>
<dbReference type="InterPro" id="IPR006638">
    <property type="entry name" value="Elp3/MiaA/NifB-like_rSAM"/>
</dbReference>
<dbReference type="SFLD" id="SFLDG01386">
    <property type="entry name" value="main_SPASM_domain-containing"/>
    <property type="match status" value="1"/>
</dbReference>
<dbReference type="SFLD" id="SFLDS00029">
    <property type="entry name" value="Radical_SAM"/>
    <property type="match status" value="1"/>
</dbReference>
<dbReference type="InterPro" id="IPR013483">
    <property type="entry name" value="MoaA"/>
</dbReference>
<keyword evidence="15" id="KW-1185">Reference proteome</keyword>
<evidence type="ECO:0000256" key="12">
    <source>
        <dbReference type="ARBA" id="ARBA00048697"/>
    </source>
</evidence>
<keyword evidence="8" id="KW-0411">Iron-sulfur</keyword>
<evidence type="ECO:0000313" key="14">
    <source>
        <dbReference type="EMBL" id="MFD2232483.1"/>
    </source>
</evidence>
<dbReference type="InterPro" id="IPR007197">
    <property type="entry name" value="rSAM"/>
</dbReference>
<dbReference type="PROSITE" id="PS51918">
    <property type="entry name" value="RADICAL_SAM"/>
    <property type="match status" value="1"/>
</dbReference>
<dbReference type="InterPro" id="IPR013785">
    <property type="entry name" value="Aldolase_TIM"/>
</dbReference>
<dbReference type="EMBL" id="JBHUIY010000002">
    <property type="protein sequence ID" value="MFD2232483.1"/>
    <property type="molecule type" value="Genomic_DNA"/>
</dbReference>
<keyword evidence="5" id="KW-0479">Metal-binding</keyword>
<dbReference type="GO" id="GO:0061798">
    <property type="term" value="F:GTP 3',8'-cyclase activity"/>
    <property type="evidence" value="ECO:0007669"/>
    <property type="project" value="UniProtKB-EC"/>
</dbReference>
<dbReference type="NCBIfam" id="TIGR02666">
    <property type="entry name" value="moaA"/>
    <property type="match status" value="1"/>
</dbReference>
<keyword evidence="4" id="KW-0949">S-adenosyl-L-methionine</keyword>
<dbReference type="SFLD" id="SFLDG01383">
    <property type="entry name" value="cyclic_pyranopterin_phosphate"/>
    <property type="match status" value="1"/>
</dbReference>
<dbReference type="InterPro" id="IPR010505">
    <property type="entry name" value="MoaA_twitch"/>
</dbReference>
<dbReference type="InterPro" id="IPR040064">
    <property type="entry name" value="MoaA-like"/>
</dbReference>
<dbReference type="CDD" id="cd21117">
    <property type="entry name" value="Twitch_MoaA"/>
    <property type="match status" value="1"/>
</dbReference>
<sequence length="315" mass="32716">MLIDPAGRPISYLRLSVTDRCDLRCVYCLGGAVRFVPRAQILSLEEIERAAAALIGLGIRRLRLTGGEPLLRRGLVGLAGRLAAHRGGGLDELTLTTNGTRLAEHAAALAAAGVGRINVSLDALSPDSYRRVTGGGRVAPVLEGIAAARAAGLAVRVNALALRGLIETEIDSLLAWCGGHGCDLAVIEPMPFGGPGLAPVPLAELRRSLEQRWTLRPDPFRSAGPARYVTVAETGGRLGFIAPISHGFCAGCNRLRLTATGALFPCLAAESSIDLRPALREGGDLTATIRAAIAAKPAAAPGWPGSRRALNLTGG</sequence>
<evidence type="ECO:0000256" key="11">
    <source>
        <dbReference type="ARBA" id="ARBA00023239"/>
    </source>
</evidence>
<keyword evidence="6" id="KW-0547">Nucleotide-binding</keyword>
<evidence type="ECO:0000256" key="9">
    <source>
        <dbReference type="ARBA" id="ARBA00023134"/>
    </source>
</evidence>
<dbReference type="EC" id="4.1.99.22" evidence="2"/>
<evidence type="ECO:0000256" key="10">
    <source>
        <dbReference type="ARBA" id="ARBA00023150"/>
    </source>
</evidence>
<dbReference type="InterPro" id="IPR000385">
    <property type="entry name" value="MoaA_NifB_PqqE_Fe-S-bd_CS"/>
</dbReference>
<keyword evidence="10" id="KW-0501">Molybdenum cofactor biosynthesis</keyword>
<keyword evidence="11 14" id="KW-0456">Lyase</keyword>
<dbReference type="Gene3D" id="3.20.20.70">
    <property type="entry name" value="Aldolase class I"/>
    <property type="match status" value="1"/>
</dbReference>
<dbReference type="SMART" id="SM00729">
    <property type="entry name" value="Elp3"/>
    <property type="match status" value="1"/>
</dbReference>
<dbReference type="RefSeq" id="WP_377313828.1">
    <property type="nucleotide sequence ID" value="NZ_JBHUIY010000002.1"/>
</dbReference>
<comment type="cofactor">
    <cofactor evidence="1">
        <name>[4Fe-4S] cluster</name>
        <dbReference type="ChEBI" id="CHEBI:49883"/>
    </cofactor>
</comment>
<dbReference type="InterPro" id="IPR050105">
    <property type="entry name" value="MoCo_biosynth_MoaA/MoaC"/>
</dbReference>
<keyword evidence="7" id="KW-0408">Iron</keyword>
<reference evidence="15" key="1">
    <citation type="journal article" date="2019" name="Int. J. Syst. Evol. Microbiol.">
        <title>The Global Catalogue of Microorganisms (GCM) 10K type strain sequencing project: providing services to taxonomists for standard genome sequencing and annotation.</title>
        <authorList>
            <consortium name="The Broad Institute Genomics Platform"/>
            <consortium name="The Broad Institute Genome Sequencing Center for Infectious Disease"/>
            <person name="Wu L."/>
            <person name="Ma J."/>
        </authorList>
    </citation>
    <scope>NUCLEOTIDE SEQUENCE [LARGE SCALE GENOMIC DNA]</scope>
    <source>
        <strain evidence="15">KCTC 15012</strain>
    </source>
</reference>
<feature type="domain" description="Radical SAM core" evidence="13">
    <location>
        <begin position="5"/>
        <end position="226"/>
    </location>
</feature>
<keyword evidence="3" id="KW-0004">4Fe-4S</keyword>
<dbReference type="SUPFAM" id="SSF102114">
    <property type="entry name" value="Radical SAM enzymes"/>
    <property type="match status" value="1"/>
</dbReference>
<comment type="caution">
    <text evidence="14">The sequence shown here is derived from an EMBL/GenBank/DDBJ whole genome shotgun (WGS) entry which is preliminary data.</text>
</comment>
<dbReference type="CDD" id="cd01335">
    <property type="entry name" value="Radical_SAM"/>
    <property type="match status" value="1"/>
</dbReference>
<dbReference type="PANTHER" id="PTHR22960:SF0">
    <property type="entry name" value="MOLYBDENUM COFACTOR BIOSYNTHESIS PROTEIN 1"/>
    <property type="match status" value="1"/>
</dbReference>
<evidence type="ECO:0000256" key="1">
    <source>
        <dbReference type="ARBA" id="ARBA00001966"/>
    </source>
</evidence>
<evidence type="ECO:0000256" key="6">
    <source>
        <dbReference type="ARBA" id="ARBA00022741"/>
    </source>
</evidence>
<gene>
    <name evidence="14" type="primary">moaA</name>
    <name evidence="14" type="ORF">ACFSNB_01550</name>
</gene>
<dbReference type="InterPro" id="IPR058240">
    <property type="entry name" value="rSAM_sf"/>
</dbReference>
<dbReference type="PANTHER" id="PTHR22960">
    <property type="entry name" value="MOLYBDOPTERIN COFACTOR SYNTHESIS PROTEIN A"/>
    <property type="match status" value="1"/>
</dbReference>
<organism evidence="14 15">
    <name type="scientific">Phaeospirillum tilakii</name>
    <dbReference type="NCBI Taxonomy" id="741673"/>
    <lineage>
        <taxon>Bacteria</taxon>
        <taxon>Pseudomonadati</taxon>
        <taxon>Pseudomonadota</taxon>
        <taxon>Alphaproteobacteria</taxon>
        <taxon>Rhodospirillales</taxon>
        <taxon>Rhodospirillaceae</taxon>
        <taxon>Phaeospirillum</taxon>
    </lineage>
</organism>
<dbReference type="Pfam" id="PF06463">
    <property type="entry name" value="Mob_synth_C"/>
    <property type="match status" value="1"/>
</dbReference>
<evidence type="ECO:0000313" key="15">
    <source>
        <dbReference type="Proteomes" id="UP001597296"/>
    </source>
</evidence>
<name>A0ABW5C8Y4_9PROT</name>